<proteinExistence type="predicted"/>
<accession>A0A4S8F876</accession>
<sequence length="228" mass="24540">MHAAFPTVMMALFFCSLFEVGGFSVGSASQIMTRCYAALLVSGLCLAPLLSYAQAAVVTDSPTKSTLPADNSAATGEDAQVARVIAGMLGYTYWPEQKSKRTLCVVAESSFANQLQEHVSALANREQWETKTLQPPYGTSLPEGCDALYLTSAFAQAHASVLSSIQNLPVMTVIENSPFCDEGAVFCLDAKQGKRITFQVNLDAMALSTLRVNPQVLRMGREQERSAP</sequence>
<dbReference type="Pfam" id="PF13689">
    <property type="entry name" value="DUF4154"/>
    <property type="match status" value="1"/>
</dbReference>
<organism evidence="1 2">
    <name type="scientific">Lampropedia puyangensis</name>
    <dbReference type="NCBI Taxonomy" id="1330072"/>
    <lineage>
        <taxon>Bacteria</taxon>
        <taxon>Pseudomonadati</taxon>
        <taxon>Pseudomonadota</taxon>
        <taxon>Betaproteobacteria</taxon>
        <taxon>Burkholderiales</taxon>
        <taxon>Comamonadaceae</taxon>
        <taxon>Lampropedia</taxon>
    </lineage>
</organism>
<reference evidence="1 2" key="1">
    <citation type="journal article" date="2015" name="Antonie Van Leeuwenhoek">
        <title>Lampropedia puyangensis sp. nov., isolated from symptomatic bark of Populus ? euramericana canker and emended description of Lampropedia hyalina (Ehrenberg 1832) Lee et al. 2004.</title>
        <authorList>
            <person name="Li Y."/>
            <person name="Wang T."/>
            <person name="Piao C.G."/>
            <person name="Wang L.F."/>
            <person name="Tian G.Z."/>
            <person name="Zhu T.H."/>
            <person name="Guo M.W."/>
        </authorList>
    </citation>
    <scope>NUCLEOTIDE SEQUENCE [LARGE SCALE GENOMIC DNA]</scope>
    <source>
        <strain evidence="1 2">2-bin</strain>
    </source>
</reference>
<gene>
    <name evidence="1" type="ORF">E9531_07105</name>
</gene>
<comment type="caution">
    <text evidence="1">The sequence shown here is derived from an EMBL/GenBank/DDBJ whole genome shotgun (WGS) entry which is preliminary data.</text>
</comment>
<dbReference type="EMBL" id="STFG01000005">
    <property type="protein sequence ID" value="THU02855.1"/>
    <property type="molecule type" value="Genomic_DNA"/>
</dbReference>
<dbReference type="Proteomes" id="UP000308917">
    <property type="component" value="Unassembled WGS sequence"/>
</dbReference>
<name>A0A4S8F876_9BURK</name>
<dbReference type="InterPro" id="IPR025293">
    <property type="entry name" value="YfiR/HmsC-like"/>
</dbReference>
<dbReference type="AlphaFoldDB" id="A0A4S8F876"/>
<protein>
    <submittedName>
        <fullName evidence="1">YfiR family protein</fullName>
    </submittedName>
</protein>
<evidence type="ECO:0000313" key="1">
    <source>
        <dbReference type="EMBL" id="THU02855.1"/>
    </source>
</evidence>
<keyword evidence="2" id="KW-1185">Reference proteome</keyword>
<evidence type="ECO:0000313" key="2">
    <source>
        <dbReference type="Proteomes" id="UP000308917"/>
    </source>
</evidence>